<gene>
    <name evidence="9" type="ORF">BTIS_0640</name>
</gene>
<dbReference type="PANTHER" id="PTHR30572">
    <property type="entry name" value="MEMBRANE COMPONENT OF TRANSPORTER-RELATED"/>
    <property type="match status" value="1"/>
</dbReference>
<evidence type="ECO:0000256" key="2">
    <source>
        <dbReference type="ARBA" id="ARBA00022475"/>
    </source>
</evidence>
<keyword evidence="2" id="KW-1003">Cell membrane</keyword>
<feature type="compositionally biased region" description="Low complexity" evidence="6">
    <location>
        <begin position="75"/>
        <end position="87"/>
    </location>
</feature>
<reference evidence="9 10" key="1">
    <citation type="journal article" date="2017" name="BMC Genomics">
        <title>Comparative genomic and phylogenomic analyses of the Bifidobacteriaceae family.</title>
        <authorList>
            <person name="Lugli G.A."/>
            <person name="Milani C."/>
            <person name="Turroni F."/>
            <person name="Duranti S."/>
            <person name="Mancabelli L."/>
            <person name="Mangifesta M."/>
            <person name="Ferrario C."/>
            <person name="Modesto M."/>
            <person name="Mattarelli P."/>
            <person name="Jiri K."/>
            <person name="van Sinderen D."/>
            <person name="Ventura M."/>
        </authorList>
    </citation>
    <scope>NUCLEOTIDE SEQUENCE [LARGE SCALE GENOMIC DNA]</scope>
    <source>
        <strain evidence="9 10">DSM 100201</strain>
    </source>
</reference>
<dbReference type="GO" id="GO:0022857">
    <property type="term" value="F:transmembrane transporter activity"/>
    <property type="evidence" value="ECO:0007669"/>
    <property type="project" value="TreeGrafter"/>
</dbReference>
<keyword evidence="10" id="KW-1185">Reference proteome</keyword>
<dbReference type="Pfam" id="PF02687">
    <property type="entry name" value="FtsX"/>
    <property type="match status" value="1"/>
</dbReference>
<feature type="transmembrane region" description="Helical" evidence="7">
    <location>
        <begin position="20"/>
        <end position="38"/>
    </location>
</feature>
<evidence type="ECO:0000313" key="9">
    <source>
        <dbReference type="EMBL" id="OZG58271.1"/>
    </source>
</evidence>
<keyword evidence="5 7" id="KW-0472">Membrane</keyword>
<dbReference type="EMBL" id="MWWV01000004">
    <property type="protein sequence ID" value="OZG58271.1"/>
    <property type="molecule type" value="Genomic_DNA"/>
</dbReference>
<feature type="compositionally biased region" description="Polar residues" evidence="6">
    <location>
        <begin position="475"/>
        <end position="497"/>
    </location>
</feature>
<feature type="domain" description="ABC3 transporter permease C-terminal" evidence="8">
    <location>
        <begin position="368"/>
        <end position="438"/>
    </location>
</feature>
<name>A0A261FGH0_9BIFI</name>
<comment type="subcellular location">
    <subcellularLocation>
        <location evidence="1">Cell membrane</location>
        <topology evidence="1">Multi-pass membrane protein</topology>
    </subcellularLocation>
</comment>
<evidence type="ECO:0000256" key="3">
    <source>
        <dbReference type="ARBA" id="ARBA00022692"/>
    </source>
</evidence>
<proteinExistence type="predicted"/>
<sequence>MFIVKNAWRSVVRNKGRNILIVAIVAIIAAAATIGLSIRDAAQTARDEGLANTEVTATISLDRDKLISEARQNASSGSDDSSDSSGGQPDFDAMRSALDQSSLTLADYQKYAKASSVNVTTYYSEETGVSATDDFQPVETSTSSNASDSSSGTSSDTSTNTDGNQPGGPDGQQGGPGGSMTQGDFTLTGFSSDKAIANARNGSFTMVDGEVFGYDSSSDGQAIISQSLAEFNNLNVGDTITVADPSDSSKTYTLTIVGIYKNSSSENTTAAGPMGGTSQDAANAIYTSVSTLKSLGLDSDTTSSSDSSNATQLNFTYVLGSKDDYETFSNDVKNAGLDDTYTVSSADVEQYESSLVPLDNLAKFALTLLVIVLVVGAVVLIVINLFNIRERKYEVGVLTAIGVKKAKVAAQFAIELLIVTMIGIALGVAGGAAASVPVSNELLAQQVSSQQSEAQSQQEQFGRSADMGGPGGQSAGSNDSGASGTDSSDNDSANGTAANAPGRPGGLTRATNYITTVNATVNFAVVAQMILIGLALTLFSALVGIISVIRYEPLQILADRS</sequence>
<evidence type="ECO:0000256" key="4">
    <source>
        <dbReference type="ARBA" id="ARBA00022989"/>
    </source>
</evidence>
<evidence type="ECO:0000256" key="1">
    <source>
        <dbReference type="ARBA" id="ARBA00004651"/>
    </source>
</evidence>
<evidence type="ECO:0000256" key="7">
    <source>
        <dbReference type="SAM" id="Phobius"/>
    </source>
</evidence>
<dbReference type="AlphaFoldDB" id="A0A261FGH0"/>
<dbReference type="RefSeq" id="WP_094662609.1">
    <property type="nucleotide sequence ID" value="NZ_MWWV01000004.1"/>
</dbReference>
<keyword evidence="3 7" id="KW-0812">Transmembrane</keyword>
<feature type="compositionally biased region" description="Gly residues" evidence="6">
    <location>
        <begin position="165"/>
        <end position="180"/>
    </location>
</feature>
<feature type="transmembrane region" description="Helical" evidence="7">
    <location>
        <begin position="525"/>
        <end position="551"/>
    </location>
</feature>
<accession>A0A261FGH0</accession>
<evidence type="ECO:0000259" key="8">
    <source>
        <dbReference type="Pfam" id="PF02687"/>
    </source>
</evidence>
<keyword evidence="4 7" id="KW-1133">Transmembrane helix</keyword>
<feature type="region of interest" description="Disordered" evidence="6">
    <location>
        <begin position="454"/>
        <end position="505"/>
    </location>
</feature>
<feature type="transmembrane region" description="Helical" evidence="7">
    <location>
        <begin position="408"/>
        <end position="433"/>
    </location>
</feature>
<evidence type="ECO:0000256" key="6">
    <source>
        <dbReference type="SAM" id="MobiDB-lite"/>
    </source>
</evidence>
<dbReference type="Proteomes" id="UP000216444">
    <property type="component" value="Unassembled WGS sequence"/>
</dbReference>
<dbReference type="PANTHER" id="PTHR30572:SF9">
    <property type="entry name" value="ABC TRANSPORTER PERMEASE PROTEIN"/>
    <property type="match status" value="1"/>
</dbReference>
<protein>
    <submittedName>
        <fullName evidence="9">ABC transporter permease</fullName>
    </submittedName>
</protein>
<evidence type="ECO:0000313" key="10">
    <source>
        <dbReference type="Proteomes" id="UP000216444"/>
    </source>
</evidence>
<feature type="region of interest" description="Disordered" evidence="6">
    <location>
        <begin position="130"/>
        <end position="186"/>
    </location>
</feature>
<dbReference type="InterPro" id="IPR003838">
    <property type="entry name" value="ABC3_permease_C"/>
</dbReference>
<feature type="region of interest" description="Disordered" evidence="6">
    <location>
        <begin position="70"/>
        <end position="93"/>
    </location>
</feature>
<comment type="caution">
    <text evidence="9">The sequence shown here is derived from an EMBL/GenBank/DDBJ whole genome shotgun (WGS) entry which is preliminary data.</text>
</comment>
<dbReference type="GO" id="GO:0005886">
    <property type="term" value="C:plasma membrane"/>
    <property type="evidence" value="ECO:0007669"/>
    <property type="project" value="UniProtKB-SubCell"/>
</dbReference>
<evidence type="ECO:0000256" key="5">
    <source>
        <dbReference type="ARBA" id="ARBA00023136"/>
    </source>
</evidence>
<feature type="compositionally biased region" description="Low complexity" evidence="6">
    <location>
        <begin position="140"/>
        <end position="164"/>
    </location>
</feature>
<feature type="transmembrane region" description="Helical" evidence="7">
    <location>
        <begin position="364"/>
        <end position="387"/>
    </location>
</feature>
<dbReference type="InterPro" id="IPR050250">
    <property type="entry name" value="Macrolide_Exporter_MacB"/>
</dbReference>
<organism evidence="9 10">
    <name type="scientific">Bifidobacterium tissieri</name>
    <dbReference type="NCBI Taxonomy" id="1630162"/>
    <lineage>
        <taxon>Bacteria</taxon>
        <taxon>Bacillati</taxon>
        <taxon>Actinomycetota</taxon>
        <taxon>Actinomycetes</taxon>
        <taxon>Bifidobacteriales</taxon>
        <taxon>Bifidobacteriaceae</taxon>
        <taxon>Bifidobacterium</taxon>
    </lineage>
</organism>